<accession>A0A6A6B4X9</accession>
<feature type="compositionally biased region" description="Polar residues" evidence="15">
    <location>
        <begin position="104"/>
        <end position="127"/>
    </location>
</feature>
<dbReference type="PANTHER" id="PTHR12210">
    <property type="entry name" value="DULLARD PROTEIN PHOSPHATASE"/>
    <property type="match status" value="1"/>
</dbReference>
<evidence type="ECO:0000256" key="5">
    <source>
        <dbReference type="ARBA" id="ARBA00022692"/>
    </source>
</evidence>
<name>A0A6A6B4X9_9PEZI</name>
<dbReference type="Gene3D" id="3.40.50.1000">
    <property type="entry name" value="HAD superfamily/HAD-like"/>
    <property type="match status" value="1"/>
</dbReference>
<comment type="subcellular location">
    <subcellularLocation>
        <location evidence="1 14">Mitochondrion inner membrane</location>
        <topology evidence="1 14">Single-pass membrane protein</topology>
    </subcellularLocation>
</comment>
<dbReference type="Pfam" id="PF03031">
    <property type="entry name" value="NIF"/>
    <property type="match status" value="1"/>
</dbReference>
<evidence type="ECO:0000256" key="11">
    <source>
        <dbReference type="ARBA" id="ARBA00023128"/>
    </source>
</evidence>
<keyword evidence="8 14" id="KW-0809">Transit peptide</keyword>
<evidence type="ECO:0000256" key="1">
    <source>
        <dbReference type="ARBA" id="ARBA00004434"/>
    </source>
</evidence>
<dbReference type="EMBL" id="ML995497">
    <property type="protein sequence ID" value="KAF2138325.1"/>
    <property type="molecule type" value="Genomic_DNA"/>
</dbReference>
<keyword evidence="10 14" id="KW-0811">Translocation</keyword>
<evidence type="ECO:0000256" key="8">
    <source>
        <dbReference type="ARBA" id="ARBA00022946"/>
    </source>
</evidence>
<feature type="domain" description="FCP1 homology" evidence="16">
    <location>
        <begin position="282"/>
        <end position="425"/>
    </location>
</feature>
<keyword evidence="4 14" id="KW-0813">Transport</keyword>
<keyword evidence="5 14" id="KW-0812">Transmembrane</keyword>
<evidence type="ECO:0000259" key="16">
    <source>
        <dbReference type="PROSITE" id="PS50969"/>
    </source>
</evidence>
<evidence type="ECO:0000256" key="13">
    <source>
        <dbReference type="ARBA" id="ARBA00059797"/>
    </source>
</evidence>
<feature type="compositionally biased region" description="Low complexity" evidence="15">
    <location>
        <begin position="47"/>
        <end position="56"/>
    </location>
</feature>
<protein>
    <recommendedName>
        <fullName evidence="3 14">Mitochondrial import inner membrane translocase subunit TIM50</fullName>
    </recommendedName>
</protein>
<dbReference type="GeneID" id="54296820"/>
<evidence type="ECO:0000313" key="18">
    <source>
        <dbReference type="Proteomes" id="UP000799438"/>
    </source>
</evidence>
<evidence type="ECO:0000256" key="12">
    <source>
        <dbReference type="ARBA" id="ARBA00023136"/>
    </source>
</evidence>
<organism evidence="17 18">
    <name type="scientific">Aplosporella prunicola CBS 121167</name>
    <dbReference type="NCBI Taxonomy" id="1176127"/>
    <lineage>
        <taxon>Eukaryota</taxon>
        <taxon>Fungi</taxon>
        <taxon>Dikarya</taxon>
        <taxon>Ascomycota</taxon>
        <taxon>Pezizomycotina</taxon>
        <taxon>Dothideomycetes</taxon>
        <taxon>Dothideomycetes incertae sedis</taxon>
        <taxon>Botryosphaeriales</taxon>
        <taxon>Aplosporellaceae</taxon>
        <taxon>Aplosporella</taxon>
    </lineage>
</organism>
<dbReference type="SMART" id="SM00577">
    <property type="entry name" value="CPDc"/>
    <property type="match status" value="1"/>
</dbReference>
<feature type="compositionally biased region" description="Low complexity" evidence="15">
    <location>
        <begin position="80"/>
        <end position="103"/>
    </location>
</feature>
<comment type="function">
    <text evidence="13">Essential component of the TIM23 complex, a complex that mediates the translocation of transit peptide-containing proteins across the mitochondrial inner membrane. Required to direct preproteins in transit and direct them to the channel protein TIM23, and possibly facilitates transfer of the translocating proteins from the TOM complex to the TIM23 complex.</text>
</comment>
<gene>
    <name evidence="17" type="ORF">K452DRAFT_277423</name>
</gene>
<dbReference type="RefSeq" id="XP_033394038.1">
    <property type="nucleotide sequence ID" value="XM_033539324.1"/>
</dbReference>
<proteinExistence type="inferred from homology"/>
<evidence type="ECO:0000256" key="10">
    <source>
        <dbReference type="ARBA" id="ARBA00023010"/>
    </source>
</evidence>
<keyword evidence="6" id="KW-0999">Mitochondrion inner membrane</keyword>
<evidence type="ECO:0000256" key="4">
    <source>
        <dbReference type="ARBA" id="ARBA00022448"/>
    </source>
</evidence>
<evidence type="ECO:0000256" key="7">
    <source>
        <dbReference type="ARBA" id="ARBA00022927"/>
    </source>
</evidence>
<dbReference type="OrthoDB" id="287041at2759"/>
<dbReference type="InterPro" id="IPR023214">
    <property type="entry name" value="HAD_sf"/>
</dbReference>
<feature type="region of interest" description="Disordered" evidence="15">
    <location>
        <begin position="30"/>
        <end position="145"/>
    </location>
</feature>
<evidence type="ECO:0000256" key="9">
    <source>
        <dbReference type="ARBA" id="ARBA00022989"/>
    </source>
</evidence>
<comment type="similarity">
    <text evidence="2 14">Belongs to the TIM50 family.</text>
</comment>
<evidence type="ECO:0000256" key="2">
    <source>
        <dbReference type="ARBA" id="ARBA00006344"/>
    </source>
</evidence>
<dbReference type="InterPro" id="IPR036412">
    <property type="entry name" value="HAD-like_sf"/>
</dbReference>
<sequence length="573" mass="62337">MLARAAARYAAGARPFLVSAPRPSPVALRLARDSSHRATKKSSNFASGPGVVKPKPQKPAAPSPDAAEFNPAASPDKNTAPRSAPGPAAAAAAAAGGASKTASDSTDYSTSQPEFDSPQSSEANTTPGDAPEPAQPRQPLPDLRQGIPSTFAAEFLKPTSAAKEEAPDPSINITEDPNAEAPESGSGRGGGGELPKSAYETSTDRRRNMAANAAMAMAAVTGIIGLFYLGREWETEEEAKAHADAPAGLTPSAMYARAKARMGGSMSYYTDPVSPKLLPDMTPVPPYTLVVSLEDMLIHSEWTREHGWRFAKRPGVDYFIRYLSQYFELVIFTSLPMSTAEPVIRKLDPFRIAMWSLFREATRYEKGEYVKDLSCLNRDLSKIILVDTKKEHAKMQPDNAIILPAWTGQKGDKGLVGLIPFLEYIATMGITDVRAAIKSFEGKDIATEFAARERKAREAFHKQLEEEKARKPKRSGMSFLTGALGMKPVPGQGGLVVGEESVAEGFEKGKMLSDQMRERGLKQYEFMEKEIRENGEKWLKEMAEEEKKLQEESMKSMKSGFFSMFSGPKPEGQ</sequence>
<dbReference type="AlphaFoldDB" id="A0A6A6B4X9"/>
<evidence type="ECO:0000313" key="17">
    <source>
        <dbReference type="EMBL" id="KAF2138325.1"/>
    </source>
</evidence>
<keyword evidence="7 14" id="KW-0653">Protein transport</keyword>
<feature type="transmembrane region" description="Helical" evidence="14">
    <location>
        <begin position="209"/>
        <end position="230"/>
    </location>
</feature>
<feature type="region of interest" description="Disordered" evidence="15">
    <location>
        <begin position="159"/>
        <end position="203"/>
    </location>
</feature>
<dbReference type="Proteomes" id="UP000799438">
    <property type="component" value="Unassembled WGS sequence"/>
</dbReference>
<dbReference type="FunFam" id="3.40.50.1000:FF:000019">
    <property type="entry name" value="Mitochondrial import inner membrane translocase subunit TIM50"/>
    <property type="match status" value="1"/>
</dbReference>
<keyword evidence="18" id="KW-1185">Reference proteome</keyword>
<keyword evidence="11 14" id="KW-0496">Mitochondrion</keyword>
<keyword evidence="12 14" id="KW-0472">Membrane</keyword>
<dbReference type="InterPro" id="IPR004274">
    <property type="entry name" value="FCP1_dom"/>
</dbReference>
<evidence type="ECO:0000256" key="3">
    <source>
        <dbReference type="ARBA" id="ARBA00020799"/>
    </source>
</evidence>
<reference evidence="17" key="1">
    <citation type="journal article" date="2020" name="Stud. Mycol.">
        <title>101 Dothideomycetes genomes: a test case for predicting lifestyles and emergence of pathogens.</title>
        <authorList>
            <person name="Haridas S."/>
            <person name="Albert R."/>
            <person name="Binder M."/>
            <person name="Bloem J."/>
            <person name="Labutti K."/>
            <person name="Salamov A."/>
            <person name="Andreopoulos B."/>
            <person name="Baker S."/>
            <person name="Barry K."/>
            <person name="Bills G."/>
            <person name="Bluhm B."/>
            <person name="Cannon C."/>
            <person name="Castanera R."/>
            <person name="Culley D."/>
            <person name="Daum C."/>
            <person name="Ezra D."/>
            <person name="Gonzalez J."/>
            <person name="Henrissat B."/>
            <person name="Kuo A."/>
            <person name="Liang C."/>
            <person name="Lipzen A."/>
            <person name="Lutzoni F."/>
            <person name="Magnuson J."/>
            <person name="Mondo S."/>
            <person name="Nolan M."/>
            <person name="Ohm R."/>
            <person name="Pangilinan J."/>
            <person name="Park H.-J."/>
            <person name="Ramirez L."/>
            <person name="Alfaro M."/>
            <person name="Sun H."/>
            <person name="Tritt A."/>
            <person name="Yoshinaga Y."/>
            <person name="Zwiers L.-H."/>
            <person name="Turgeon B."/>
            <person name="Goodwin S."/>
            <person name="Spatafora J."/>
            <person name="Crous P."/>
            <person name="Grigoriev I."/>
        </authorList>
    </citation>
    <scope>NUCLEOTIDE SEQUENCE</scope>
    <source>
        <strain evidence="17">CBS 121167</strain>
    </source>
</reference>
<evidence type="ECO:0000256" key="14">
    <source>
        <dbReference type="RuleBase" id="RU365079"/>
    </source>
</evidence>
<dbReference type="PROSITE" id="PS50969">
    <property type="entry name" value="FCP1"/>
    <property type="match status" value="1"/>
</dbReference>
<evidence type="ECO:0000256" key="15">
    <source>
        <dbReference type="SAM" id="MobiDB-lite"/>
    </source>
</evidence>
<dbReference type="CDD" id="cd07521">
    <property type="entry name" value="HAD_FCP1-like"/>
    <property type="match status" value="1"/>
</dbReference>
<dbReference type="InterPro" id="IPR050365">
    <property type="entry name" value="TIM50"/>
</dbReference>
<comment type="subunit">
    <text evidence="14">Component of the TIM23 complex.</text>
</comment>
<dbReference type="GO" id="GO:0015031">
    <property type="term" value="P:protein transport"/>
    <property type="evidence" value="ECO:0007669"/>
    <property type="project" value="UniProtKB-KW"/>
</dbReference>
<evidence type="ECO:0000256" key="6">
    <source>
        <dbReference type="ARBA" id="ARBA00022792"/>
    </source>
</evidence>
<dbReference type="GO" id="GO:0005744">
    <property type="term" value="C:TIM23 mitochondrial import inner membrane translocase complex"/>
    <property type="evidence" value="ECO:0007669"/>
    <property type="project" value="UniProtKB-UniRule"/>
</dbReference>
<dbReference type="SUPFAM" id="SSF56784">
    <property type="entry name" value="HAD-like"/>
    <property type="match status" value="1"/>
</dbReference>
<keyword evidence="9 14" id="KW-1133">Transmembrane helix</keyword>